<evidence type="ECO:0000256" key="13">
    <source>
        <dbReference type="ARBA" id="ARBA00044502"/>
    </source>
</evidence>
<dbReference type="InterPro" id="IPR005103">
    <property type="entry name" value="AA9_LPMO"/>
</dbReference>
<dbReference type="InterPro" id="IPR000254">
    <property type="entry name" value="CBD"/>
</dbReference>
<keyword evidence="6" id="KW-0136">Cellulose degradation</keyword>
<dbReference type="GO" id="GO:0030245">
    <property type="term" value="P:cellulose catabolic process"/>
    <property type="evidence" value="ECO:0007669"/>
    <property type="project" value="UniProtKB-KW"/>
</dbReference>
<accession>A0A167BRH5</accession>
<dbReference type="Proteomes" id="UP000076584">
    <property type="component" value="Unassembled WGS sequence"/>
</dbReference>
<comment type="caution">
    <text evidence="19">The sequence shown here is derived from an EMBL/GenBank/DDBJ whole genome shotgun (WGS) entry which is preliminary data.</text>
</comment>
<feature type="signal peptide" evidence="17">
    <location>
        <begin position="1"/>
        <end position="17"/>
    </location>
</feature>
<feature type="compositionally biased region" description="Pro residues" evidence="16">
    <location>
        <begin position="258"/>
        <end position="276"/>
    </location>
</feature>
<keyword evidence="10" id="KW-1015">Disulfide bond</keyword>
<evidence type="ECO:0000256" key="11">
    <source>
        <dbReference type="ARBA" id="ARBA00023277"/>
    </source>
</evidence>
<evidence type="ECO:0000256" key="1">
    <source>
        <dbReference type="ARBA" id="ARBA00001973"/>
    </source>
</evidence>
<dbReference type="Gene3D" id="2.70.50.70">
    <property type="match status" value="1"/>
</dbReference>
<feature type="domain" description="CBM1" evidence="18">
    <location>
        <begin position="284"/>
        <end position="319"/>
    </location>
</feature>
<keyword evidence="12" id="KW-0624">Polysaccharide degradation</keyword>
<comment type="catalytic activity">
    <reaction evidence="14">
        <text>[(1-&gt;4)-beta-D-glucosyl]n+m + reduced acceptor + O2 = 4-dehydro-beta-D-glucosyl-[(1-&gt;4)-beta-D-glucosyl]n-1 + [(1-&gt;4)-beta-D-glucosyl]m + acceptor + H2O.</text>
        <dbReference type="EC" id="1.14.99.56"/>
    </reaction>
</comment>
<evidence type="ECO:0000256" key="10">
    <source>
        <dbReference type="ARBA" id="ARBA00023157"/>
    </source>
</evidence>
<evidence type="ECO:0000313" key="20">
    <source>
        <dbReference type="Proteomes" id="UP000076584"/>
    </source>
</evidence>
<dbReference type="EMBL" id="LFIW01001612">
    <property type="protein sequence ID" value="KZL81642.1"/>
    <property type="molecule type" value="Genomic_DNA"/>
</dbReference>
<dbReference type="GO" id="GO:0005576">
    <property type="term" value="C:extracellular region"/>
    <property type="evidence" value="ECO:0007669"/>
    <property type="project" value="UniProtKB-SubCell"/>
</dbReference>
<dbReference type="EC" id="1.14.99.56" evidence="15"/>
<comment type="subcellular location">
    <subcellularLocation>
        <location evidence="2">Secreted</location>
    </subcellularLocation>
</comment>
<dbReference type="InterPro" id="IPR049892">
    <property type="entry name" value="AA9"/>
</dbReference>
<dbReference type="CDD" id="cd21175">
    <property type="entry name" value="LPMO_AA9"/>
    <property type="match status" value="1"/>
</dbReference>
<evidence type="ECO:0000256" key="2">
    <source>
        <dbReference type="ARBA" id="ARBA00004613"/>
    </source>
</evidence>
<dbReference type="SMART" id="SM00236">
    <property type="entry name" value="fCBD"/>
    <property type="match status" value="1"/>
</dbReference>
<dbReference type="AlphaFoldDB" id="A0A167BRH5"/>
<dbReference type="InterPro" id="IPR035971">
    <property type="entry name" value="CBD_sf"/>
</dbReference>
<evidence type="ECO:0000256" key="5">
    <source>
        <dbReference type="ARBA" id="ARBA00022729"/>
    </source>
</evidence>
<proteinExistence type="inferred from homology"/>
<keyword evidence="3" id="KW-0964">Secreted</keyword>
<dbReference type="SUPFAM" id="SSF57180">
    <property type="entry name" value="Cellulose-binding domain"/>
    <property type="match status" value="1"/>
</dbReference>
<dbReference type="PROSITE" id="PS51164">
    <property type="entry name" value="CBM1_2"/>
    <property type="match status" value="1"/>
</dbReference>
<keyword evidence="4" id="KW-0479">Metal-binding</keyword>
<evidence type="ECO:0000256" key="14">
    <source>
        <dbReference type="ARBA" id="ARBA00045077"/>
    </source>
</evidence>
<dbReference type="PANTHER" id="PTHR33353">
    <property type="entry name" value="PUTATIVE (AFU_ORTHOLOGUE AFUA_1G12560)-RELATED"/>
    <property type="match status" value="1"/>
</dbReference>
<sequence>MKVSAFVLGAVAQVASAHYFFDATVVNGVASPSFKYIRDFTRPTKYNPIKFSSNPAADIRDNSHVDGPDIRCNQGAFSAAGRTEVLTVNAGSEVRVKLGVGAKMQHPGPSLVYLSRAPGDNVKAYDGSGDWFKIYQDGVCNAGADFTKNAWCSYDKDFIAATIPKNTPSGEYLFRAEHIGIHRSHVNQPEHYVSCVQIKVVNGGNGTPGPMVKFPGAYKDSDPYAKFSIYGGHKSFPFPGPTVWGGAAGSSSSNAAPANPPAAAPANPPASSPAKPPAAAAGSNCSSLYGQCGGKGFNGPKCCSRGTCKEINEWYSQCA</sequence>
<evidence type="ECO:0000256" key="7">
    <source>
        <dbReference type="ARBA" id="ARBA00023002"/>
    </source>
</evidence>
<dbReference type="GO" id="GO:0046872">
    <property type="term" value="F:metal ion binding"/>
    <property type="evidence" value="ECO:0007669"/>
    <property type="project" value="UniProtKB-KW"/>
</dbReference>
<evidence type="ECO:0000256" key="6">
    <source>
        <dbReference type="ARBA" id="ARBA00023001"/>
    </source>
</evidence>
<keyword evidence="5 17" id="KW-0732">Signal</keyword>
<gene>
    <name evidence="19" type="ORF">CI238_05135</name>
</gene>
<keyword evidence="8" id="KW-0186">Copper</keyword>
<evidence type="ECO:0000256" key="16">
    <source>
        <dbReference type="SAM" id="MobiDB-lite"/>
    </source>
</evidence>
<dbReference type="STRING" id="1573173.A0A167BRH5"/>
<evidence type="ECO:0000259" key="18">
    <source>
        <dbReference type="PROSITE" id="PS51164"/>
    </source>
</evidence>
<reference evidence="19 20" key="1">
    <citation type="submission" date="2015-06" db="EMBL/GenBank/DDBJ databases">
        <title>Survival trade-offs in plant roots during colonization by closely related pathogenic and mutualistic fungi.</title>
        <authorList>
            <person name="Hacquard S."/>
            <person name="Kracher B."/>
            <person name="Hiruma K."/>
            <person name="Weinman A."/>
            <person name="Muench P."/>
            <person name="Garrido Oter R."/>
            <person name="Ver Loren van Themaat E."/>
            <person name="Dallerey J.-F."/>
            <person name="Damm U."/>
            <person name="Henrissat B."/>
            <person name="Lespinet O."/>
            <person name="Thon M."/>
            <person name="Kemen E."/>
            <person name="McHardy A.C."/>
            <person name="Schulze-Lefert P."/>
            <person name="O'Connell R.J."/>
        </authorList>
    </citation>
    <scope>NUCLEOTIDE SEQUENCE [LARGE SCALE GENOMIC DNA]</scope>
    <source>
        <strain evidence="19 20">MAFF 238704</strain>
    </source>
</reference>
<evidence type="ECO:0000256" key="12">
    <source>
        <dbReference type="ARBA" id="ARBA00023326"/>
    </source>
</evidence>
<evidence type="ECO:0000313" key="19">
    <source>
        <dbReference type="EMBL" id="KZL81642.1"/>
    </source>
</evidence>
<comment type="cofactor">
    <cofactor evidence="1">
        <name>Cu(2+)</name>
        <dbReference type="ChEBI" id="CHEBI:29036"/>
    </cofactor>
</comment>
<dbReference type="OrthoDB" id="3496539at2759"/>
<keyword evidence="20" id="KW-1185">Reference proteome</keyword>
<dbReference type="Pfam" id="PF03443">
    <property type="entry name" value="AA9"/>
    <property type="match status" value="1"/>
</dbReference>
<protein>
    <recommendedName>
        <fullName evidence="15">lytic cellulose monooxygenase (C4-dehydrogenating)</fullName>
        <ecNumber evidence="15">1.14.99.56</ecNumber>
    </recommendedName>
</protein>
<dbReference type="PROSITE" id="PS00562">
    <property type="entry name" value="CBM1_1"/>
    <property type="match status" value="1"/>
</dbReference>
<feature type="region of interest" description="Disordered" evidence="16">
    <location>
        <begin position="247"/>
        <end position="283"/>
    </location>
</feature>
<keyword evidence="11" id="KW-0119">Carbohydrate metabolism</keyword>
<dbReference type="GO" id="GO:0004497">
    <property type="term" value="F:monooxygenase activity"/>
    <property type="evidence" value="ECO:0007669"/>
    <property type="project" value="UniProtKB-KW"/>
</dbReference>
<dbReference type="PANTHER" id="PTHR33353:SF2">
    <property type="entry name" value="ENDO-BETA-1,4-GLUCANASE D"/>
    <property type="match status" value="1"/>
</dbReference>
<keyword evidence="7" id="KW-0560">Oxidoreductase</keyword>
<keyword evidence="9" id="KW-0503">Monooxygenase</keyword>
<evidence type="ECO:0000256" key="9">
    <source>
        <dbReference type="ARBA" id="ARBA00023033"/>
    </source>
</evidence>
<evidence type="ECO:0000256" key="15">
    <source>
        <dbReference type="ARBA" id="ARBA00047174"/>
    </source>
</evidence>
<dbReference type="Pfam" id="PF00734">
    <property type="entry name" value="CBM_1"/>
    <property type="match status" value="1"/>
</dbReference>
<organism evidence="19 20">
    <name type="scientific">Colletotrichum incanum</name>
    <name type="common">Soybean anthracnose fungus</name>
    <dbReference type="NCBI Taxonomy" id="1573173"/>
    <lineage>
        <taxon>Eukaryota</taxon>
        <taxon>Fungi</taxon>
        <taxon>Dikarya</taxon>
        <taxon>Ascomycota</taxon>
        <taxon>Pezizomycotina</taxon>
        <taxon>Sordariomycetes</taxon>
        <taxon>Hypocreomycetidae</taxon>
        <taxon>Glomerellales</taxon>
        <taxon>Glomerellaceae</taxon>
        <taxon>Colletotrichum</taxon>
        <taxon>Colletotrichum spaethianum species complex</taxon>
    </lineage>
</organism>
<dbReference type="GO" id="GO:0030248">
    <property type="term" value="F:cellulose binding"/>
    <property type="evidence" value="ECO:0007669"/>
    <property type="project" value="InterPro"/>
</dbReference>
<evidence type="ECO:0000256" key="3">
    <source>
        <dbReference type="ARBA" id="ARBA00022525"/>
    </source>
</evidence>
<feature type="chain" id="PRO_5010451908" description="lytic cellulose monooxygenase (C4-dehydrogenating)" evidence="17">
    <location>
        <begin position="18"/>
        <end position="319"/>
    </location>
</feature>
<evidence type="ECO:0000256" key="4">
    <source>
        <dbReference type="ARBA" id="ARBA00022723"/>
    </source>
</evidence>
<name>A0A167BRH5_COLIC</name>
<comment type="similarity">
    <text evidence="13">Belongs to the polysaccharide monooxygenase AA9 family.</text>
</comment>
<evidence type="ECO:0000256" key="8">
    <source>
        <dbReference type="ARBA" id="ARBA00023008"/>
    </source>
</evidence>
<evidence type="ECO:0000256" key="17">
    <source>
        <dbReference type="SAM" id="SignalP"/>
    </source>
</evidence>